<dbReference type="RefSeq" id="WP_135246615.1">
    <property type="nucleotide sequence ID" value="NZ_SIHO01000003.1"/>
</dbReference>
<comment type="caution">
    <text evidence="2">The sequence shown here is derived from an EMBL/GenBank/DDBJ whole genome shotgun (WGS) entry which is preliminary data.</text>
</comment>
<sequence length="220" mass="23498">MTDIDALPEVIPVFPLAGAVLLPRGVMPLNIFEPRYLKMVRDAVAGTKLIGMVQPRVAKTRSTQPPALFDIGCVGRITECEETDDGRLLIELTGLRRFKVAREIDVVTPYRQIVANYDGFDADAAEPVAVNAAARAALEETLRTYLDANGLSADWEAVTGADDESLVTTLAAVCPFEPVEKQALLEAPDLPSRAATLTALMTFAQGFGGAGRDDGGPVVQ</sequence>
<accession>A0A4Y9EK47</accession>
<dbReference type="Gene3D" id="2.30.130.40">
    <property type="entry name" value="LON domain-like"/>
    <property type="match status" value="1"/>
</dbReference>
<dbReference type="SMART" id="SM00464">
    <property type="entry name" value="LON"/>
    <property type="match status" value="1"/>
</dbReference>
<feature type="domain" description="Lon N-terminal" evidence="1">
    <location>
        <begin position="11"/>
        <end position="205"/>
    </location>
</feature>
<dbReference type="Proteomes" id="UP000297737">
    <property type="component" value="Unassembled WGS sequence"/>
</dbReference>
<dbReference type="PROSITE" id="PS51787">
    <property type="entry name" value="LON_N"/>
    <property type="match status" value="1"/>
</dbReference>
<dbReference type="EMBL" id="SIHO01000003">
    <property type="protein sequence ID" value="TFU01111.1"/>
    <property type="molecule type" value="Genomic_DNA"/>
</dbReference>
<evidence type="ECO:0000259" key="1">
    <source>
        <dbReference type="PROSITE" id="PS51787"/>
    </source>
</evidence>
<gene>
    <name evidence="2" type="ORF">EUV02_12420</name>
</gene>
<proteinExistence type="predicted"/>
<dbReference type="PANTHER" id="PTHR46732:SF8">
    <property type="entry name" value="ATP-DEPENDENT PROTEASE LA (LON) DOMAIN PROTEIN"/>
    <property type="match status" value="1"/>
</dbReference>
<evidence type="ECO:0000313" key="3">
    <source>
        <dbReference type="Proteomes" id="UP000297737"/>
    </source>
</evidence>
<dbReference type="SUPFAM" id="SSF88697">
    <property type="entry name" value="PUA domain-like"/>
    <property type="match status" value="1"/>
</dbReference>
<reference evidence="2 3" key="1">
    <citation type="submission" date="2019-02" db="EMBL/GenBank/DDBJ databases">
        <title>Polymorphobacter sp. isolated from the lake at the Tibet of China.</title>
        <authorList>
            <person name="Li A."/>
        </authorList>
    </citation>
    <scope>NUCLEOTIDE SEQUENCE [LARGE SCALE GENOMIC DNA]</scope>
    <source>
        <strain evidence="2 3">DJ1R-1</strain>
    </source>
</reference>
<protein>
    <submittedName>
        <fullName evidence="2">Peptidase S16</fullName>
    </submittedName>
</protein>
<keyword evidence="3" id="KW-1185">Reference proteome</keyword>
<dbReference type="AlphaFoldDB" id="A0A4Y9EK47"/>
<name>A0A4Y9EK47_9SPHN</name>
<evidence type="ECO:0000313" key="2">
    <source>
        <dbReference type="EMBL" id="TFU01111.1"/>
    </source>
</evidence>
<dbReference type="InterPro" id="IPR015947">
    <property type="entry name" value="PUA-like_sf"/>
</dbReference>
<dbReference type="InterPro" id="IPR003111">
    <property type="entry name" value="Lon_prtase_N"/>
</dbReference>
<dbReference type="OrthoDB" id="9806457at2"/>
<organism evidence="2 3">
    <name type="scientific">Glacieibacterium arshaanense</name>
    <dbReference type="NCBI Taxonomy" id="2511025"/>
    <lineage>
        <taxon>Bacteria</taxon>
        <taxon>Pseudomonadati</taxon>
        <taxon>Pseudomonadota</taxon>
        <taxon>Alphaproteobacteria</taxon>
        <taxon>Sphingomonadales</taxon>
        <taxon>Sphingosinicellaceae</taxon>
        <taxon>Glacieibacterium</taxon>
    </lineage>
</organism>
<dbReference type="InterPro" id="IPR046336">
    <property type="entry name" value="Lon_prtase_N_sf"/>
</dbReference>
<dbReference type="PANTHER" id="PTHR46732">
    <property type="entry name" value="ATP-DEPENDENT PROTEASE LA (LON) DOMAIN PROTEIN"/>
    <property type="match status" value="1"/>
</dbReference>
<dbReference type="Pfam" id="PF02190">
    <property type="entry name" value="LON_substr_bdg"/>
    <property type="match status" value="1"/>
</dbReference>